<evidence type="ECO:0000256" key="1">
    <source>
        <dbReference type="ARBA" id="ARBA00000085"/>
    </source>
</evidence>
<dbReference type="Gene3D" id="2.60.40.10">
    <property type="entry name" value="Immunoglobulins"/>
    <property type="match status" value="1"/>
</dbReference>
<dbReference type="Pfam" id="PF00512">
    <property type="entry name" value="HisKA"/>
    <property type="match status" value="1"/>
</dbReference>
<dbReference type="SUPFAM" id="SSF55874">
    <property type="entry name" value="ATPase domain of HSP90 chaperone/DNA topoisomerase II/histidine kinase"/>
    <property type="match status" value="1"/>
</dbReference>
<feature type="modified residue" description="4-aspartylphosphate" evidence="8">
    <location>
        <position position="1158"/>
    </location>
</feature>
<dbReference type="Pfam" id="PF12833">
    <property type="entry name" value="HTH_18"/>
    <property type="match status" value="1"/>
</dbReference>
<dbReference type="FunFam" id="3.30.565.10:FF:000006">
    <property type="entry name" value="Sensor histidine kinase WalK"/>
    <property type="match status" value="1"/>
</dbReference>
<dbReference type="SUPFAM" id="SSF63829">
    <property type="entry name" value="Calcium-dependent phosphotriesterase"/>
    <property type="match status" value="2"/>
</dbReference>
<dbReference type="SMART" id="SM00342">
    <property type="entry name" value="HTH_ARAC"/>
    <property type="match status" value="1"/>
</dbReference>
<dbReference type="Gene3D" id="1.10.10.60">
    <property type="entry name" value="Homeodomain-like"/>
    <property type="match status" value="1"/>
</dbReference>
<dbReference type="SUPFAM" id="SSF46689">
    <property type="entry name" value="Homeodomain-like"/>
    <property type="match status" value="1"/>
</dbReference>
<dbReference type="InterPro" id="IPR003661">
    <property type="entry name" value="HisK_dim/P_dom"/>
</dbReference>
<evidence type="ECO:0000313" key="13">
    <source>
        <dbReference type="EMBL" id="PHK98891.1"/>
    </source>
</evidence>
<dbReference type="InterPro" id="IPR018060">
    <property type="entry name" value="HTH_AraC"/>
</dbReference>
<protein>
    <recommendedName>
        <fullName evidence="2">histidine kinase</fullName>
        <ecNumber evidence="2">2.7.13.3</ecNumber>
    </recommendedName>
</protein>
<dbReference type="Proteomes" id="UP000226437">
    <property type="component" value="Unassembled WGS sequence"/>
</dbReference>
<proteinExistence type="predicted"/>
<dbReference type="CDD" id="cd00075">
    <property type="entry name" value="HATPase"/>
    <property type="match status" value="1"/>
</dbReference>
<evidence type="ECO:0000256" key="8">
    <source>
        <dbReference type="PROSITE-ProRule" id="PRU00169"/>
    </source>
</evidence>
<feature type="domain" description="Response regulatory" evidence="12">
    <location>
        <begin position="1110"/>
        <end position="1225"/>
    </location>
</feature>
<dbReference type="InterPro" id="IPR003594">
    <property type="entry name" value="HATPase_dom"/>
</dbReference>
<dbReference type="Pfam" id="PF00072">
    <property type="entry name" value="Response_reg"/>
    <property type="match status" value="1"/>
</dbReference>
<dbReference type="EMBL" id="PDLO01000003">
    <property type="protein sequence ID" value="PHK98891.1"/>
    <property type="molecule type" value="Genomic_DNA"/>
</dbReference>
<evidence type="ECO:0000256" key="6">
    <source>
        <dbReference type="ARBA" id="ARBA00023015"/>
    </source>
</evidence>
<dbReference type="InterPro" id="IPR015943">
    <property type="entry name" value="WD40/YVTN_repeat-like_dom_sf"/>
</dbReference>
<evidence type="ECO:0000313" key="14">
    <source>
        <dbReference type="Proteomes" id="UP000226437"/>
    </source>
</evidence>
<comment type="caution">
    <text evidence="13">The sequence shown here is derived from an EMBL/GenBank/DDBJ whole genome shotgun (WGS) entry which is preliminary data.</text>
</comment>
<dbReference type="PANTHER" id="PTHR43547">
    <property type="entry name" value="TWO-COMPONENT HISTIDINE KINASE"/>
    <property type="match status" value="1"/>
</dbReference>
<dbReference type="PROSITE" id="PS50109">
    <property type="entry name" value="HIS_KIN"/>
    <property type="match status" value="1"/>
</dbReference>
<keyword evidence="6" id="KW-0805">Transcription regulation</keyword>
<evidence type="ECO:0000256" key="4">
    <source>
        <dbReference type="ARBA" id="ARBA00022679"/>
    </source>
</evidence>
<keyword evidence="9" id="KW-0812">Transmembrane</keyword>
<comment type="catalytic activity">
    <reaction evidence="1">
        <text>ATP + protein L-histidine = ADP + protein N-phospho-L-histidine.</text>
        <dbReference type="EC" id="2.7.13.3"/>
    </reaction>
</comment>
<keyword evidence="4" id="KW-0808">Transferase</keyword>
<dbReference type="SUPFAM" id="SSF52172">
    <property type="entry name" value="CheY-like"/>
    <property type="match status" value="1"/>
</dbReference>
<feature type="domain" description="Histidine kinase" evidence="11">
    <location>
        <begin position="849"/>
        <end position="1066"/>
    </location>
</feature>
<evidence type="ECO:0000256" key="9">
    <source>
        <dbReference type="SAM" id="Phobius"/>
    </source>
</evidence>
<dbReference type="InterPro" id="IPR013783">
    <property type="entry name" value="Ig-like_fold"/>
</dbReference>
<dbReference type="Gene3D" id="1.10.287.130">
    <property type="match status" value="1"/>
</dbReference>
<evidence type="ECO:0000259" key="11">
    <source>
        <dbReference type="PROSITE" id="PS50109"/>
    </source>
</evidence>
<dbReference type="SMART" id="SM00388">
    <property type="entry name" value="HisKA"/>
    <property type="match status" value="1"/>
</dbReference>
<sequence>MLICILWLFLPGKSDGQVIDMVPKERLTISEGLPHNGVSSMLVDSRGYLWVATFDGLARYDGYDVDVYQNLPDRKMLVSNRIRNIREDKRGNLLLGTDDGVSVYHYRQDKFETIYSNTMFSRGINGPLVRKILPMPDDKTIVALTEESGVLIFDVDYQYLKQCIPAGLGDERKIKILFGSALDEHHLLLSTSTGLLVFNTQNCSFESVLKDEIRTSFSSLVMEDGRVLVATDDRLCWLQKTGKQLPEFQWGGSYPTVMGAVDMRTDQRGNLWLASVGQGISVITNLEHFLEGGTANVLDFNTADGQLRSSCLTPAGEDDFWVGSFDRGSFRFSLRSNPFFNSLQTSGPVEFRKSIAFATVVDSNRVLLGGSNGLATVFNTASEAFEPLPASLAGVAGRMHCVYADRRGRLWFKDARVNRLYYAESSDGPLREVNFADVEIPEDYRFDSMTEDSEGNLWLAFQEGVVRLGINEFGVVERGEFLRDHPSISTDPLSRIRYLYADPAGKIMWVGTSSSGLVRIDYQTADLLRDAAVDRYTTANGLPSNFVSSMLRTREGALWIGTERGGVCRITEAQGELSFEAVTTADGLTNNVVKNLLADDQDNLWVSTNVGLNRLSLDTREITGYRRDDGLPFEDFSYEAKKMANGKMLFAGVNGFTLFDPRRIPDPVVAPAVEFGDLRLFNRTINVGDTVAGRVLLTERLRDGSRLRFPHNQSVFSFGVDALHFESIASYYLSYRLLPDNADWLKLPPEQRTINFNNLPPGEYELEVRSCKTGAGCSEPRTIYFDIIPPWWKSTWAYVLYGVIFLGVSAAIVYWITRFQSLRHSIAIEQLERSSAQQLNAEKLRLFSNISHEIKTPVSLIYGPIQLLARRFSKDKIISDNLSLIERQAKKLTRLVEQIQDFQKADANLLKLKATPFNFARFLQEATQDLAFFAKSEGKAVIVNCAAPHIRVCADRDKLEKIIDNLVTNALKHTDMGDVVTVSATATENALVLVVKDTGTGIKAEDLPFVFDRFYQAEDSGTNPVAGSGIGLAFTKRLVELHQGTISITSAEGDGTTVEVVLPVLHPRDEYEADEESVDEMNAEVVPQLLPNITLGEDELAVAAEFRGKRIYLIEDSTDMRRFIEGFLSKYFEVTSFTNGKACLQAMEEEWPDLVLSDVQMPKVDGLSLTAAIKEDFKTSHIPVILLTAFGRDEGRIKGMGSGADAYINKPFSIPVVISTIENLLKNRDKLRHRFNVDLPLTLNKENVGNNEFLERLYEIMRANVDNADADLDTFAKQLLLNRTHFYQKTKEITGMTPHELFKAYRLKRAAELLVQDGLTVNEVYPTTGFKSRSNFSKAFKKKYGVPPSQYAAEAAKATLGTDTE</sequence>
<accession>A0A2G0CFZ4</accession>
<dbReference type="GO" id="GO:0043565">
    <property type="term" value="F:sequence-specific DNA binding"/>
    <property type="evidence" value="ECO:0007669"/>
    <property type="project" value="InterPro"/>
</dbReference>
<dbReference type="InterPro" id="IPR011110">
    <property type="entry name" value="Reg_prop"/>
</dbReference>
<reference evidence="13 14" key="1">
    <citation type="submission" date="2017-10" db="EMBL/GenBank/DDBJ databases">
        <title>The draft genome sequence of Lewinella marina KCTC 32374.</title>
        <authorList>
            <person name="Wang K."/>
        </authorList>
    </citation>
    <scope>NUCLEOTIDE SEQUENCE [LARGE SCALE GENOMIC DNA]</scope>
    <source>
        <strain evidence="13 14">MKG-38</strain>
    </source>
</reference>
<evidence type="ECO:0000259" key="10">
    <source>
        <dbReference type="PROSITE" id="PS01124"/>
    </source>
</evidence>
<dbReference type="CDD" id="cd00156">
    <property type="entry name" value="REC"/>
    <property type="match status" value="1"/>
</dbReference>
<dbReference type="InterPro" id="IPR009057">
    <property type="entry name" value="Homeodomain-like_sf"/>
</dbReference>
<evidence type="ECO:0000256" key="2">
    <source>
        <dbReference type="ARBA" id="ARBA00012438"/>
    </source>
</evidence>
<dbReference type="CDD" id="cd00082">
    <property type="entry name" value="HisKA"/>
    <property type="match status" value="1"/>
</dbReference>
<name>A0A2G0CFZ4_9BACT</name>
<evidence type="ECO:0000256" key="7">
    <source>
        <dbReference type="ARBA" id="ARBA00023163"/>
    </source>
</evidence>
<dbReference type="Pfam" id="PF02518">
    <property type="entry name" value="HATPase_c"/>
    <property type="match status" value="1"/>
</dbReference>
<feature type="transmembrane region" description="Helical" evidence="9">
    <location>
        <begin position="796"/>
        <end position="816"/>
    </location>
</feature>
<dbReference type="Pfam" id="PF07494">
    <property type="entry name" value="Reg_prop"/>
    <property type="match status" value="2"/>
</dbReference>
<dbReference type="InterPro" id="IPR004358">
    <property type="entry name" value="Sig_transdc_His_kin-like_C"/>
</dbReference>
<dbReference type="InterPro" id="IPR036890">
    <property type="entry name" value="HATPase_C_sf"/>
</dbReference>
<dbReference type="EC" id="2.7.13.3" evidence="2"/>
<keyword evidence="3 8" id="KW-0597">Phosphoprotein</keyword>
<dbReference type="InterPro" id="IPR011006">
    <property type="entry name" value="CheY-like_superfamily"/>
</dbReference>
<organism evidence="13 14">
    <name type="scientific">Neolewinella marina</name>
    <dbReference type="NCBI Taxonomy" id="438751"/>
    <lineage>
        <taxon>Bacteria</taxon>
        <taxon>Pseudomonadati</taxon>
        <taxon>Bacteroidota</taxon>
        <taxon>Saprospiria</taxon>
        <taxon>Saprospirales</taxon>
        <taxon>Lewinellaceae</taxon>
        <taxon>Neolewinella</taxon>
    </lineage>
</organism>
<feature type="domain" description="HTH araC/xylS-type" evidence="10">
    <location>
        <begin position="1255"/>
        <end position="1354"/>
    </location>
</feature>
<dbReference type="PANTHER" id="PTHR43547:SF2">
    <property type="entry name" value="HYBRID SIGNAL TRANSDUCTION HISTIDINE KINASE C"/>
    <property type="match status" value="1"/>
</dbReference>
<dbReference type="Gene3D" id="3.40.50.2300">
    <property type="match status" value="1"/>
</dbReference>
<dbReference type="Gene3D" id="2.130.10.10">
    <property type="entry name" value="YVTN repeat-like/Quinoprotein amine dehydrogenase"/>
    <property type="match status" value="2"/>
</dbReference>
<evidence type="ECO:0000256" key="5">
    <source>
        <dbReference type="ARBA" id="ARBA00022777"/>
    </source>
</evidence>
<gene>
    <name evidence="13" type="ORF">CGL56_10545</name>
</gene>
<keyword evidence="7" id="KW-0804">Transcription</keyword>
<keyword evidence="9" id="KW-1133">Transmembrane helix</keyword>
<dbReference type="PROSITE" id="PS50110">
    <property type="entry name" value="RESPONSE_REGULATORY"/>
    <property type="match status" value="1"/>
</dbReference>
<dbReference type="InterPro" id="IPR005467">
    <property type="entry name" value="His_kinase_dom"/>
</dbReference>
<dbReference type="GO" id="GO:0000155">
    <property type="term" value="F:phosphorelay sensor kinase activity"/>
    <property type="evidence" value="ECO:0007669"/>
    <property type="project" value="InterPro"/>
</dbReference>
<keyword evidence="14" id="KW-1185">Reference proteome</keyword>
<dbReference type="InterPro" id="IPR036097">
    <property type="entry name" value="HisK_dim/P_sf"/>
</dbReference>
<evidence type="ECO:0000259" key="12">
    <source>
        <dbReference type="PROSITE" id="PS50110"/>
    </source>
</evidence>
<dbReference type="Gene3D" id="3.30.565.10">
    <property type="entry name" value="Histidine kinase-like ATPase, C-terminal domain"/>
    <property type="match status" value="1"/>
</dbReference>
<dbReference type="SMART" id="SM00448">
    <property type="entry name" value="REC"/>
    <property type="match status" value="1"/>
</dbReference>
<dbReference type="InterPro" id="IPR001789">
    <property type="entry name" value="Sig_transdc_resp-reg_receiver"/>
</dbReference>
<dbReference type="SUPFAM" id="SSF47384">
    <property type="entry name" value="Homodimeric domain of signal transducing histidine kinase"/>
    <property type="match status" value="1"/>
</dbReference>
<dbReference type="PRINTS" id="PR00344">
    <property type="entry name" value="BCTRLSENSOR"/>
</dbReference>
<dbReference type="SMART" id="SM00387">
    <property type="entry name" value="HATPase_c"/>
    <property type="match status" value="1"/>
</dbReference>
<dbReference type="PROSITE" id="PS01124">
    <property type="entry name" value="HTH_ARAC_FAMILY_2"/>
    <property type="match status" value="1"/>
</dbReference>
<keyword evidence="9" id="KW-0472">Membrane</keyword>
<dbReference type="GO" id="GO:0003700">
    <property type="term" value="F:DNA-binding transcription factor activity"/>
    <property type="evidence" value="ECO:0007669"/>
    <property type="project" value="InterPro"/>
</dbReference>
<evidence type="ECO:0000256" key="3">
    <source>
        <dbReference type="ARBA" id="ARBA00022553"/>
    </source>
</evidence>
<keyword evidence="5" id="KW-0418">Kinase</keyword>